<comment type="similarity">
    <text evidence="4 7">Belongs to the glucosamine/galactosamine-6-phosphate isomerase family. 6-phosphogluconolactonase subfamily.</text>
</comment>
<dbReference type="RefSeq" id="WP_046103430.1">
    <property type="nucleotide sequence ID" value="NZ_JZEY01000054.1"/>
</dbReference>
<name>A0A0F5FIS1_9HYPH</name>
<accession>A0A0F5FIS1</accession>
<dbReference type="SUPFAM" id="SSF100950">
    <property type="entry name" value="NagB/RpiA/CoA transferase-like"/>
    <property type="match status" value="1"/>
</dbReference>
<keyword evidence="10" id="KW-1185">Reference proteome</keyword>
<comment type="pathway">
    <text evidence="3 7">Carbohydrate degradation; pentose phosphate pathway; D-ribulose 5-phosphate from D-glucose 6-phosphate (oxidative stage): step 2/3.</text>
</comment>
<evidence type="ECO:0000256" key="1">
    <source>
        <dbReference type="ARBA" id="ARBA00000832"/>
    </source>
</evidence>
<evidence type="ECO:0000256" key="6">
    <source>
        <dbReference type="ARBA" id="ARBA00020337"/>
    </source>
</evidence>
<evidence type="ECO:0000256" key="4">
    <source>
        <dbReference type="ARBA" id="ARBA00010662"/>
    </source>
</evidence>
<gene>
    <name evidence="7" type="primary">pgl</name>
    <name evidence="9" type="ORF">VE26_01280</name>
</gene>
<evidence type="ECO:0000256" key="7">
    <source>
        <dbReference type="RuleBase" id="RU365095"/>
    </source>
</evidence>
<comment type="catalytic activity">
    <reaction evidence="1 7">
        <text>6-phospho-D-glucono-1,5-lactone + H2O = 6-phospho-D-gluconate + H(+)</text>
        <dbReference type="Rhea" id="RHEA:12556"/>
        <dbReference type="ChEBI" id="CHEBI:15377"/>
        <dbReference type="ChEBI" id="CHEBI:15378"/>
        <dbReference type="ChEBI" id="CHEBI:57955"/>
        <dbReference type="ChEBI" id="CHEBI:58759"/>
        <dbReference type="EC" id="3.1.1.31"/>
    </reaction>
</comment>
<comment type="function">
    <text evidence="2 7">Hydrolysis of 6-phosphogluconolactone to 6-phosphogluconate.</text>
</comment>
<comment type="caution">
    <text evidence="9">The sequence shown here is derived from an EMBL/GenBank/DDBJ whole genome shotgun (WGS) entry which is preliminary data.</text>
</comment>
<protein>
    <recommendedName>
        <fullName evidence="6 7">6-phosphogluconolactonase</fullName>
        <shortName evidence="7">6PGL</shortName>
        <ecNumber evidence="5 7">3.1.1.31</ecNumber>
    </recommendedName>
</protein>
<evidence type="ECO:0000259" key="8">
    <source>
        <dbReference type="Pfam" id="PF01182"/>
    </source>
</evidence>
<dbReference type="EC" id="3.1.1.31" evidence="5 7"/>
<proteinExistence type="inferred from homology"/>
<dbReference type="Gene3D" id="3.40.50.1360">
    <property type="match status" value="1"/>
</dbReference>
<dbReference type="GO" id="GO:0006098">
    <property type="term" value="P:pentose-phosphate shunt"/>
    <property type="evidence" value="ECO:0007669"/>
    <property type="project" value="UniProtKB-UniPathway"/>
</dbReference>
<keyword evidence="7" id="KW-0378">Hydrolase</keyword>
<dbReference type="GO" id="GO:0005975">
    <property type="term" value="P:carbohydrate metabolic process"/>
    <property type="evidence" value="ECO:0007669"/>
    <property type="project" value="UniProtKB-UniRule"/>
</dbReference>
<dbReference type="PANTHER" id="PTHR11054">
    <property type="entry name" value="6-PHOSPHOGLUCONOLACTONASE"/>
    <property type="match status" value="1"/>
</dbReference>
<dbReference type="EMBL" id="JZEY01000054">
    <property type="protein sequence ID" value="KKB08741.1"/>
    <property type="molecule type" value="Genomic_DNA"/>
</dbReference>
<sequence length="237" mass="25275">MKERTDVTIDRRSFADKSTLARELAESVADRIRAAIAERGSASIAVSGGSTPGKFFQALGKTRDIDWEKVVVTLVDERWVDETSDRSNALLVNEKMLQGPAATARFFPLYSGGTEPDAAQVAKTNALMADLPRPFAAVILGMGNDGHTASFFPGGDTLDEALSAEGPTLAIRAPGAGEPRITFTLPRLLETDGLYLHIEGDEKATVLDAALGEGAVEDMPIRAVLRSGAPISVYWCP</sequence>
<dbReference type="GO" id="GO:0017057">
    <property type="term" value="F:6-phosphogluconolactonase activity"/>
    <property type="evidence" value="ECO:0007669"/>
    <property type="project" value="UniProtKB-UniRule"/>
</dbReference>
<dbReference type="InterPro" id="IPR037171">
    <property type="entry name" value="NagB/RpiA_transferase-like"/>
</dbReference>
<dbReference type="InterPro" id="IPR005900">
    <property type="entry name" value="6-phosphogluconolactonase_DevB"/>
</dbReference>
<dbReference type="Proteomes" id="UP000033649">
    <property type="component" value="Unassembled WGS sequence"/>
</dbReference>
<dbReference type="NCBIfam" id="TIGR01198">
    <property type="entry name" value="pgl"/>
    <property type="match status" value="1"/>
</dbReference>
<reference evidence="9 10" key="1">
    <citation type="submission" date="2015-03" db="EMBL/GenBank/DDBJ databases">
        <authorList>
            <person name="Hassan Y."/>
            <person name="Lepp D."/>
            <person name="Li X.-Z."/>
            <person name="Zhou T."/>
        </authorList>
    </citation>
    <scope>NUCLEOTIDE SEQUENCE [LARGE SCALE GENOMIC DNA]</scope>
    <source>
        <strain evidence="9 10">IPL18</strain>
    </source>
</reference>
<dbReference type="CDD" id="cd01400">
    <property type="entry name" value="6PGL"/>
    <property type="match status" value="1"/>
</dbReference>
<dbReference type="Pfam" id="PF01182">
    <property type="entry name" value="Glucosamine_iso"/>
    <property type="match status" value="1"/>
</dbReference>
<evidence type="ECO:0000256" key="5">
    <source>
        <dbReference type="ARBA" id="ARBA00013198"/>
    </source>
</evidence>
<evidence type="ECO:0000256" key="3">
    <source>
        <dbReference type="ARBA" id="ARBA00004961"/>
    </source>
</evidence>
<evidence type="ECO:0000313" key="10">
    <source>
        <dbReference type="Proteomes" id="UP000033649"/>
    </source>
</evidence>
<dbReference type="InterPro" id="IPR006148">
    <property type="entry name" value="Glc/Gal-6P_isomerase"/>
</dbReference>
<organism evidence="9 10">
    <name type="scientific">Devosia chinhatensis</name>
    <dbReference type="NCBI Taxonomy" id="429727"/>
    <lineage>
        <taxon>Bacteria</taxon>
        <taxon>Pseudomonadati</taxon>
        <taxon>Pseudomonadota</taxon>
        <taxon>Alphaproteobacteria</taxon>
        <taxon>Hyphomicrobiales</taxon>
        <taxon>Devosiaceae</taxon>
        <taxon>Devosia</taxon>
    </lineage>
</organism>
<dbReference type="STRING" id="429727.VE26_01280"/>
<dbReference type="PANTHER" id="PTHR11054:SF0">
    <property type="entry name" value="6-PHOSPHOGLUCONOLACTONASE"/>
    <property type="match status" value="1"/>
</dbReference>
<dbReference type="AlphaFoldDB" id="A0A0F5FIS1"/>
<dbReference type="PATRIC" id="fig|429727.3.peg.277"/>
<evidence type="ECO:0000313" key="9">
    <source>
        <dbReference type="EMBL" id="KKB08741.1"/>
    </source>
</evidence>
<dbReference type="InterPro" id="IPR039104">
    <property type="entry name" value="6PGL"/>
</dbReference>
<dbReference type="OrthoDB" id="9810967at2"/>
<feature type="domain" description="Glucosamine/galactosamine-6-phosphate isomerase" evidence="8">
    <location>
        <begin position="16"/>
        <end position="226"/>
    </location>
</feature>
<dbReference type="UniPathway" id="UPA00115">
    <property type="reaction ID" value="UER00409"/>
</dbReference>
<evidence type="ECO:0000256" key="2">
    <source>
        <dbReference type="ARBA" id="ARBA00002681"/>
    </source>
</evidence>